<dbReference type="Proteomes" id="UP000005317">
    <property type="component" value="Unassembled WGS sequence"/>
</dbReference>
<keyword evidence="3" id="KW-1185">Reference proteome</keyword>
<dbReference type="SMART" id="SM00450">
    <property type="entry name" value="RHOD"/>
    <property type="match status" value="1"/>
</dbReference>
<dbReference type="CDD" id="cd00158">
    <property type="entry name" value="RHOD"/>
    <property type="match status" value="1"/>
</dbReference>
<proteinExistence type="predicted"/>
<dbReference type="EMBL" id="JH651384">
    <property type="protein sequence ID" value="EIJ33815.1"/>
    <property type="molecule type" value="Genomic_DNA"/>
</dbReference>
<dbReference type="Gene3D" id="3.40.250.10">
    <property type="entry name" value="Rhodanese-like domain"/>
    <property type="match status" value="1"/>
</dbReference>
<evidence type="ECO:0000313" key="2">
    <source>
        <dbReference type="EMBL" id="EIJ33815.1"/>
    </source>
</evidence>
<sequence>MSRETYKSLVAGVAPLVQEVFPWDVAEEQEAGKDFLILDIRCPSEFQVMHIDGSLDVPRGILEMACDYGYEETEPKLVEARAQNILVVCRSGNRSILAAHTLQLLGYQHVYSLKTGLRGWSDYELPLVFSNGNPVPQDTADKYFETVLAPEQKGPVAA</sequence>
<organism evidence="2 3">
    <name type="scientific">Thiothrix nivea (strain ATCC 35100 / DSM 5205 / JP2)</name>
    <dbReference type="NCBI Taxonomy" id="870187"/>
    <lineage>
        <taxon>Bacteria</taxon>
        <taxon>Pseudomonadati</taxon>
        <taxon>Pseudomonadota</taxon>
        <taxon>Gammaproteobacteria</taxon>
        <taxon>Thiotrichales</taxon>
        <taxon>Thiotrichaceae</taxon>
        <taxon>Thiothrix</taxon>
    </lineage>
</organism>
<dbReference type="SUPFAM" id="SSF52821">
    <property type="entry name" value="Rhodanese/Cell cycle control phosphatase"/>
    <property type="match status" value="1"/>
</dbReference>
<dbReference type="AlphaFoldDB" id="A0A656HFL5"/>
<dbReference type="PANTHER" id="PTHR44086">
    <property type="entry name" value="THIOSULFATE SULFURTRANSFERASE RDL2, MITOCHONDRIAL-RELATED"/>
    <property type="match status" value="1"/>
</dbReference>
<dbReference type="PROSITE" id="PS50206">
    <property type="entry name" value="RHODANESE_3"/>
    <property type="match status" value="1"/>
</dbReference>
<dbReference type="OrthoDB" id="9791096at2"/>
<dbReference type="InterPro" id="IPR036873">
    <property type="entry name" value="Rhodanese-like_dom_sf"/>
</dbReference>
<feature type="domain" description="Rhodanese" evidence="1">
    <location>
        <begin position="31"/>
        <end position="129"/>
    </location>
</feature>
<gene>
    <name evidence="2" type="ORF">Thini_1197</name>
</gene>
<dbReference type="Pfam" id="PF00581">
    <property type="entry name" value="Rhodanese"/>
    <property type="match status" value="1"/>
</dbReference>
<dbReference type="InterPro" id="IPR001763">
    <property type="entry name" value="Rhodanese-like_dom"/>
</dbReference>
<evidence type="ECO:0000313" key="3">
    <source>
        <dbReference type="Proteomes" id="UP000005317"/>
    </source>
</evidence>
<evidence type="ECO:0000259" key="1">
    <source>
        <dbReference type="PROSITE" id="PS50206"/>
    </source>
</evidence>
<name>A0A656HFL5_THINJ</name>
<dbReference type="PANTHER" id="PTHR44086:SF13">
    <property type="entry name" value="THIOSULFATE SULFURTRANSFERASE PSPE"/>
    <property type="match status" value="1"/>
</dbReference>
<dbReference type="GO" id="GO:0004792">
    <property type="term" value="F:thiosulfate-cyanide sulfurtransferase activity"/>
    <property type="evidence" value="ECO:0007669"/>
    <property type="project" value="TreeGrafter"/>
</dbReference>
<reference evidence="3" key="1">
    <citation type="journal article" date="2011" name="Stand. Genomic Sci.">
        <title>Genome sequence of the filamentous, gliding Thiothrix nivea neotype strain (JP2(T)).</title>
        <authorList>
            <person name="Lapidus A."/>
            <person name="Nolan M."/>
            <person name="Lucas S."/>
            <person name="Glavina Del Rio T."/>
            <person name="Tice H."/>
            <person name="Cheng J.F."/>
            <person name="Tapia R."/>
            <person name="Han C."/>
            <person name="Goodwin L."/>
            <person name="Pitluck S."/>
            <person name="Liolios K."/>
            <person name="Pagani I."/>
            <person name="Ivanova N."/>
            <person name="Huntemann M."/>
            <person name="Mavromatis K."/>
            <person name="Mikhailova N."/>
            <person name="Pati A."/>
            <person name="Chen A."/>
            <person name="Palaniappan K."/>
            <person name="Land M."/>
            <person name="Brambilla E.M."/>
            <person name="Rohde M."/>
            <person name="Abt B."/>
            <person name="Verbarg S."/>
            <person name="Goker M."/>
            <person name="Bristow J."/>
            <person name="Eisen J.A."/>
            <person name="Markowitz V."/>
            <person name="Hugenholtz P."/>
            <person name="Kyrpides N.C."/>
            <person name="Klenk H.P."/>
            <person name="Woyke T."/>
        </authorList>
    </citation>
    <scope>NUCLEOTIDE SEQUENCE [LARGE SCALE GENOMIC DNA]</scope>
    <source>
        <strain evidence="3">ATCC 35100 / DSM 5205 / JP2</strain>
    </source>
</reference>
<protein>
    <submittedName>
        <fullName evidence="2">Rhodanese-like protein</fullName>
    </submittedName>
</protein>
<accession>A0A656HFL5</accession>
<dbReference type="RefSeq" id="WP_002707763.1">
    <property type="nucleotide sequence ID" value="NZ_JH651384.1"/>
</dbReference>